<dbReference type="EMBL" id="MNCJ02000331">
    <property type="protein sequence ID" value="KAF5759489.1"/>
    <property type="molecule type" value="Genomic_DNA"/>
</dbReference>
<dbReference type="Proteomes" id="UP000215914">
    <property type="component" value="Unassembled WGS sequence"/>
</dbReference>
<evidence type="ECO:0000256" key="1">
    <source>
        <dbReference type="SAM" id="Phobius"/>
    </source>
</evidence>
<reference evidence="2" key="1">
    <citation type="journal article" date="2017" name="Nature">
        <title>The sunflower genome provides insights into oil metabolism, flowering and Asterid evolution.</title>
        <authorList>
            <person name="Badouin H."/>
            <person name="Gouzy J."/>
            <person name="Grassa C.J."/>
            <person name="Murat F."/>
            <person name="Staton S.E."/>
            <person name="Cottret L."/>
            <person name="Lelandais-Briere C."/>
            <person name="Owens G.L."/>
            <person name="Carrere S."/>
            <person name="Mayjonade B."/>
            <person name="Legrand L."/>
            <person name="Gill N."/>
            <person name="Kane N.C."/>
            <person name="Bowers J.E."/>
            <person name="Hubner S."/>
            <person name="Bellec A."/>
            <person name="Berard A."/>
            <person name="Berges H."/>
            <person name="Blanchet N."/>
            <person name="Boniface M.C."/>
            <person name="Brunel D."/>
            <person name="Catrice O."/>
            <person name="Chaidir N."/>
            <person name="Claudel C."/>
            <person name="Donnadieu C."/>
            <person name="Faraut T."/>
            <person name="Fievet G."/>
            <person name="Helmstetter N."/>
            <person name="King M."/>
            <person name="Knapp S.J."/>
            <person name="Lai Z."/>
            <person name="Le Paslier M.C."/>
            <person name="Lippi Y."/>
            <person name="Lorenzon L."/>
            <person name="Mandel J.R."/>
            <person name="Marage G."/>
            <person name="Marchand G."/>
            <person name="Marquand E."/>
            <person name="Bret-Mestries E."/>
            <person name="Morien E."/>
            <person name="Nambeesan S."/>
            <person name="Nguyen T."/>
            <person name="Pegot-Espagnet P."/>
            <person name="Pouilly N."/>
            <person name="Raftis F."/>
            <person name="Sallet E."/>
            <person name="Schiex T."/>
            <person name="Thomas J."/>
            <person name="Vandecasteele C."/>
            <person name="Vares D."/>
            <person name="Vear F."/>
            <person name="Vautrin S."/>
            <person name="Crespi M."/>
            <person name="Mangin B."/>
            <person name="Burke J.M."/>
            <person name="Salse J."/>
            <person name="Munos S."/>
            <person name="Vincourt P."/>
            <person name="Rieseberg L.H."/>
            <person name="Langlade N.B."/>
        </authorList>
    </citation>
    <scope>NUCLEOTIDE SEQUENCE</scope>
    <source>
        <tissue evidence="2">Leaves</tissue>
    </source>
</reference>
<dbReference type="AlphaFoldDB" id="A0A9K3GZQ3"/>
<gene>
    <name evidence="2" type="ORF">HanXRQr2_Chr16g0741911</name>
</gene>
<dbReference type="Gramene" id="mRNA:HanXRQr2_Chr16g0741911">
    <property type="protein sequence ID" value="mRNA:HanXRQr2_Chr16g0741911"/>
    <property type="gene ID" value="HanXRQr2_Chr16g0741911"/>
</dbReference>
<comment type="caution">
    <text evidence="2">The sequence shown here is derived from an EMBL/GenBank/DDBJ whole genome shotgun (WGS) entry which is preliminary data.</text>
</comment>
<keyword evidence="1" id="KW-0472">Membrane</keyword>
<feature type="transmembrane region" description="Helical" evidence="1">
    <location>
        <begin position="25"/>
        <end position="44"/>
    </location>
</feature>
<organism evidence="2 3">
    <name type="scientific">Helianthus annuus</name>
    <name type="common">Common sunflower</name>
    <dbReference type="NCBI Taxonomy" id="4232"/>
    <lineage>
        <taxon>Eukaryota</taxon>
        <taxon>Viridiplantae</taxon>
        <taxon>Streptophyta</taxon>
        <taxon>Embryophyta</taxon>
        <taxon>Tracheophyta</taxon>
        <taxon>Spermatophyta</taxon>
        <taxon>Magnoliopsida</taxon>
        <taxon>eudicotyledons</taxon>
        <taxon>Gunneridae</taxon>
        <taxon>Pentapetalae</taxon>
        <taxon>asterids</taxon>
        <taxon>campanulids</taxon>
        <taxon>Asterales</taxon>
        <taxon>Asteraceae</taxon>
        <taxon>Asteroideae</taxon>
        <taxon>Heliantheae alliance</taxon>
        <taxon>Heliantheae</taxon>
        <taxon>Helianthus</taxon>
    </lineage>
</organism>
<keyword evidence="1" id="KW-1133">Transmembrane helix</keyword>
<name>A0A9K3GZQ3_HELAN</name>
<keyword evidence="3" id="KW-1185">Reference proteome</keyword>
<keyword evidence="1" id="KW-0812">Transmembrane</keyword>
<accession>A0A9K3GZQ3</accession>
<sequence length="48" mass="5703">MTRAKISEINACNDTDLLDARPMKIWFSYVMIEIIMNTAIFWLINMYT</sequence>
<reference evidence="2" key="2">
    <citation type="submission" date="2020-06" db="EMBL/GenBank/DDBJ databases">
        <title>Helianthus annuus Genome sequencing and assembly Release 2.</title>
        <authorList>
            <person name="Gouzy J."/>
            <person name="Langlade N."/>
            <person name="Munos S."/>
        </authorList>
    </citation>
    <scope>NUCLEOTIDE SEQUENCE</scope>
    <source>
        <tissue evidence="2">Leaves</tissue>
    </source>
</reference>
<proteinExistence type="predicted"/>
<evidence type="ECO:0000313" key="2">
    <source>
        <dbReference type="EMBL" id="KAF5759489.1"/>
    </source>
</evidence>
<protein>
    <submittedName>
        <fullName evidence="2">Uncharacterized protein</fullName>
    </submittedName>
</protein>
<evidence type="ECO:0000313" key="3">
    <source>
        <dbReference type="Proteomes" id="UP000215914"/>
    </source>
</evidence>